<dbReference type="AlphaFoldDB" id="A0AAV2F6Q0"/>
<organism evidence="1 2">
    <name type="scientific">Linum trigynum</name>
    <dbReference type="NCBI Taxonomy" id="586398"/>
    <lineage>
        <taxon>Eukaryota</taxon>
        <taxon>Viridiplantae</taxon>
        <taxon>Streptophyta</taxon>
        <taxon>Embryophyta</taxon>
        <taxon>Tracheophyta</taxon>
        <taxon>Spermatophyta</taxon>
        <taxon>Magnoliopsida</taxon>
        <taxon>eudicotyledons</taxon>
        <taxon>Gunneridae</taxon>
        <taxon>Pentapetalae</taxon>
        <taxon>rosids</taxon>
        <taxon>fabids</taxon>
        <taxon>Malpighiales</taxon>
        <taxon>Linaceae</taxon>
        <taxon>Linum</taxon>
    </lineage>
</organism>
<dbReference type="Proteomes" id="UP001497516">
    <property type="component" value="Chromosome 6"/>
</dbReference>
<reference evidence="1 2" key="1">
    <citation type="submission" date="2024-04" db="EMBL/GenBank/DDBJ databases">
        <authorList>
            <person name="Fracassetti M."/>
        </authorList>
    </citation>
    <scope>NUCLEOTIDE SEQUENCE [LARGE SCALE GENOMIC DNA]</scope>
</reference>
<protein>
    <submittedName>
        <fullName evidence="1">Uncharacterized protein</fullName>
    </submittedName>
</protein>
<dbReference type="EMBL" id="OZ034819">
    <property type="protein sequence ID" value="CAL1393643.1"/>
    <property type="molecule type" value="Genomic_DNA"/>
</dbReference>
<proteinExistence type="predicted"/>
<keyword evidence="2" id="KW-1185">Reference proteome</keyword>
<evidence type="ECO:0000313" key="1">
    <source>
        <dbReference type="EMBL" id="CAL1393643.1"/>
    </source>
</evidence>
<accession>A0AAV2F6Q0</accession>
<gene>
    <name evidence="1" type="ORF">LTRI10_LOCUS34203</name>
</gene>
<name>A0AAV2F6Q0_9ROSI</name>
<sequence length="72" mass="8139">MIHLLLTTHISPAHHHHELGPLSGNEFVSSPLRSSEEAKMKKRDMNKVNVLRLKIEATLDKFMASPLILIKS</sequence>
<evidence type="ECO:0000313" key="2">
    <source>
        <dbReference type="Proteomes" id="UP001497516"/>
    </source>
</evidence>